<evidence type="ECO:0000313" key="7">
    <source>
        <dbReference type="Proteomes" id="UP000314986"/>
    </source>
</evidence>
<keyword evidence="3" id="KW-0812">Transmembrane</keyword>
<dbReference type="GO" id="GO:0016020">
    <property type="term" value="C:membrane"/>
    <property type="evidence" value="ECO:0007669"/>
    <property type="project" value="TreeGrafter"/>
</dbReference>
<dbReference type="Ensembl" id="ENSCMIT00000022582.1">
    <property type="protein sequence ID" value="ENSCMIP00000022195.1"/>
    <property type="gene ID" value="ENSCMIG00000010051.1"/>
</dbReference>
<dbReference type="KEGG" id="cmk:103183293"/>
<proteinExistence type="evidence at transcript level"/>
<organism evidence="5">
    <name type="scientific">Callorhinchus milii</name>
    <name type="common">Ghost shark</name>
    <dbReference type="NCBI Taxonomy" id="7868"/>
    <lineage>
        <taxon>Eukaryota</taxon>
        <taxon>Metazoa</taxon>
        <taxon>Chordata</taxon>
        <taxon>Craniata</taxon>
        <taxon>Vertebrata</taxon>
        <taxon>Chondrichthyes</taxon>
        <taxon>Holocephali</taxon>
        <taxon>Chimaeriformes</taxon>
        <taxon>Callorhinchidae</taxon>
        <taxon>Callorhinchus</taxon>
    </lineage>
</organism>
<feature type="transmembrane region" description="Helical" evidence="3">
    <location>
        <begin position="7"/>
        <end position="25"/>
    </location>
</feature>
<dbReference type="InterPro" id="IPR047367">
    <property type="entry name" value="Tudor_AKAP1"/>
</dbReference>
<evidence type="ECO:0000313" key="5">
    <source>
        <dbReference type="EMBL" id="AFO95141.1"/>
    </source>
</evidence>
<dbReference type="GeneID" id="103183293"/>
<dbReference type="InterPro" id="IPR004088">
    <property type="entry name" value="KH_dom_type_1"/>
</dbReference>
<keyword evidence="3" id="KW-0472">Membrane</keyword>
<dbReference type="OrthoDB" id="10069557at2759"/>
<dbReference type="STRING" id="7868.ENSCMIP00000022195"/>
<dbReference type="SUPFAM" id="SSF63748">
    <property type="entry name" value="Tudor/PWWP/MBT"/>
    <property type="match status" value="1"/>
</dbReference>
<feature type="region of interest" description="Disordered" evidence="2">
    <location>
        <begin position="601"/>
        <end position="628"/>
    </location>
</feature>
<dbReference type="Pfam" id="PF00013">
    <property type="entry name" value="KH_1"/>
    <property type="match status" value="1"/>
</dbReference>
<dbReference type="SUPFAM" id="SSF54791">
    <property type="entry name" value="Eukaryotic type KH-domain (KH-domain type I)"/>
    <property type="match status" value="1"/>
</dbReference>
<dbReference type="InterPro" id="IPR002999">
    <property type="entry name" value="Tudor"/>
</dbReference>
<evidence type="ECO:0000256" key="1">
    <source>
        <dbReference type="PROSITE-ProRule" id="PRU00117"/>
    </source>
</evidence>
<dbReference type="InterPro" id="IPR035437">
    <property type="entry name" value="SNase_OB-fold_sf"/>
</dbReference>
<keyword evidence="1" id="KW-0694">RNA-binding</keyword>
<dbReference type="InterPro" id="IPR004087">
    <property type="entry name" value="KH_dom"/>
</dbReference>
<dbReference type="Proteomes" id="UP000314986">
    <property type="component" value="Unassembled WGS sequence"/>
</dbReference>
<dbReference type="Gene3D" id="3.30.1370.10">
    <property type="entry name" value="K Homology domain, type 1"/>
    <property type="match status" value="1"/>
</dbReference>
<dbReference type="Gene3D" id="2.30.30.140">
    <property type="match status" value="1"/>
</dbReference>
<sequence>MALRFRAVFPYTLPGVLALLGWWWYITRKKGRENSPKRRKLDDEQELSNKAGGSYVAVSDCKCANAADELTNGSEPKEDEVVVPQLVVSGLQAETLRQLDAPGNALCTSPRCLDTTVVVENDVQNMLLESSSSQELLFMSNVQGPLQTSPKVEVERHLQEMIAKISTEGLEIAQTSAGTATEGTSPVADLEAEEKNSKILLNSGSVPTKCELPVSDLHSMERPEPEGEIAGNTTEPQSCFKATLNASASPFLITSAFCPELQLENQPGKETFFGENCLHDDSVEKLASLEKIEEVAAELISGVITAAKEELLSSQISLCKESEHDAGSDETKEGKLGNSDLCIAGLQKTEDVEEDNRIDGRSRHTYGENLAFKTETALKELSQKEAFGDITDSGHESLSQTFTEELNSSTLSSKASEEFNPKADDSGCFASYSDGQACEGLKNQVALCTLEKDQEGVLDETVVAQVCETICKETLDSIIDISSKKSGTKGSVSSDLIEVAFQGVDLNFTEELKPTTNGESLEEVNLGAEDSGCSACPSEDGAGGEDLLHSTAKCRLENHQVDVLTKSVAEEGSCVLESAYANGAGADRNGGRLPLEVEVDHSGGSDVNSMDSNDSGCTAGGAEGQTKGSTVFSATQDKTELAIWEIQVPKHLVGRLIGKQGRSVSFLKQTSGAKIYISTLPYTQDFQICHIEGNQQQVDKAINLIGKKFKELDLTNLYAPPALTLPSLPMTSWLMLPDGVTVEVMVVNIVHAGHMFIQQHTHPTYHALRNMDQQMFLCYSQPGIPALPTSTEVGVICAAPAVDGAWWRAQVVAYLKETNEVEIRYVDYGGYERVKMDVLKQIRSDFVTLPFQSTEVLLDNIVPVPGEDQFSEEANAAIDELTRGAALLAQVTGYDGTGLPLIHLWSMVGEEVMFLNRILVEKGHAQWIESY</sequence>
<dbReference type="InterPro" id="IPR047368">
    <property type="entry name" value="KH-I_AKAP1"/>
</dbReference>
<dbReference type="SMART" id="SM00333">
    <property type="entry name" value="TUDOR"/>
    <property type="match status" value="1"/>
</dbReference>
<dbReference type="Pfam" id="PF00567">
    <property type="entry name" value="TUDOR"/>
    <property type="match status" value="1"/>
</dbReference>
<dbReference type="InterPro" id="IPR036612">
    <property type="entry name" value="KH_dom_type_1_sf"/>
</dbReference>
<keyword evidence="3" id="KW-1133">Transmembrane helix</keyword>
<dbReference type="AlphaFoldDB" id="V9KAF6"/>
<dbReference type="InterPro" id="IPR050621">
    <property type="entry name" value="Tudor_domain_containing"/>
</dbReference>
<reference evidence="7" key="2">
    <citation type="journal article" date="2007" name="PLoS Biol.">
        <title>Survey sequencing and comparative analysis of the elephant shark (Callorhinchus milii) genome.</title>
        <authorList>
            <person name="Venkatesh B."/>
            <person name="Kirkness E.F."/>
            <person name="Loh Y.H."/>
            <person name="Halpern A.L."/>
            <person name="Lee A.P."/>
            <person name="Johnson J."/>
            <person name="Dandona N."/>
            <person name="Viswanathan L.D."/>
            <person name="Tay A."/>
            <person name="Venter J.C."/>
            <person name="Strausberg R.L."/>
            <person name="Brenner S."/>
        </authorList>
    </citation>
    <scope>NUCLEOTIDE SEQUENCE [LARGE SCALE GENOMIC DNA]</scope>
</reference>
<keyword evidence="5" id="KW-0418">Kinase</keyword>
<dbReference type="GO" id="GO:0005739">
    <property type="term" value="C:mitochondrion"/>
    <property type="evidence" value="ECO:0007669"/>
    <property type="project" value="TreeGrafter"/>
</dbReference>
<dbReference type="PANTHER" id="PTHR22948:SF65">
    <property type="entry name" value="A-KINASE ANCHORING PROTEIN 1"/>
    <property type="match status" value="1"/>
</dbReference>
<dbReference type="PROSITE" id="PS50084">
    <property type="entry name" value="KH_TYPE_1"/>
    <property type="match status" value="1"/>
</dbReference>
<evidence type="ECO:0000259" key="4">
    <source>
        <dbReference type="PROSITE" id="PS50304"/>
    </source>
</evidence>
<dbReference type="GO" id="GO:0016301">
    <property type="term" value="F:kinase activity"/>
    <property type="evidence" value="ECO:0007669"/>
    <property type="project" value="UniProtKB-KW"/>
</dbReference>
<reference evidence="6" key="4">
    <citation type="submission" date="2025-05" db="UniProtKB">
        <authorList>
            <consortium name="Ensembl"/>
        </authorList>
    </citation>
    <scope>IDENTIFICATION</scope>
</reference>
<dbReference type="RefSeq" id="XP_007898878.1">
    <property type="nucleotide sequence ID" value="XM_007900687.2"/>
</dbReference>
<dbReference type="PANTHER" id="PTHR22948">
    <property type="entry name" value="TUDOR DOMAIN CONTAINING PROTEIN"/>
    <property type="match status" value="1"/>
</dbReference>
<dbReference type="EMBL" id="JW862624">
    <property type="protein sequence ID" value="AFO95141.1"/>
    <property type="molecule type" value="mRNA"/>
</dbReference>
<reference evidence="7" key="1">
    <citation type="journal article" date="2006" name="Science">
        <title>Ancient noncoding elements conserved in the human genome.</title>
        <authorList>
            <person name="Venkatesh B."/>
            <person name="Kirkness E.F."/>
            <person name="Loh Y.H."/>
            <person name="Halpern A.L."/>
            <person name="Lee A.P."/>
            <person name="Johnson J."/>
            <person name="Dandona N."/>
            <person name="Viswanathan L.D."/>
            <person name="Tay A."/>
            <person name="Venter J.C."/>
            <person name="Strausberg R.L."/>
            <person name="Brenner S."/>
        </authorList>
    </citation>
    <scope>NUCLEOTIDE SEQUENCE [LARGE SCALE GENOMIC DNA]</scope>
</reference>
<dbReference type="GO" id="GO:0003723">
    <property type="term" value="F:RNA binding"/>
    <property type="evidence" value="ECO:0007669"/>
    <property type="project" value="UniProtKB-UniRule"/>
</dbReference>
<dbReference type="CDD" id="cd20407">
    <property type="entry name" value="Tudor_AKAP1"/>
    <property type="match status" value="1"/>
</dbReference>
<evidence type="ECO:0000256" key="2">
    <source>
        <dbReference type="SAM" id="MobiDB-lite"/>
    </source>
</evidence>
<keyword evidence="7" id="KW-1185">Reference proteome</keyword>
<dbReference type="GO" id="GO:0034237">
    <property type="term" value="F:protein kinase A regulatory subunit binding"/>
    <property type="evidence" value="ECO:0007669"/>
    <property type="project" value="TreeGrafter"/>
</dbReference>
<evidence type="ECO:0000256" key="3">
    <source>
        <dbReference type="SAM" id="Phobius"/>
    </source>
</evidence>
<feature type="domain" description="Tudor" evidence="4">
    <location>
        <begin position="790"/>
        <end position="849"/>
    </location>
</feature>
<dbReference type="CTD" id="556208"/>
<evidence type="ECO:0000313" key="6">
    <source>
        <dbReference type="Ensembl" id="ENSCMIP00000022195.1"/>
    </source>
</evidence>
<accession>V9KAF6</accession>
<gene>
    <name evidence="6" type="primary">akap1b</name>
</gene>
<feature type="compositionally biased region" description="Polar residues" evidence="2">
    <location>
        <begin position="605"/>
        <end position="616"/>
    </location>
</feature>
<name>V9KAF6_CALMI</name>
<reference evidence="5 7" key="3">
    <citation type="journal article" date="2014" name="Nature">
        <title>Elephant shark genome provides unique insights into gnathostome evolution.</title>
        <authorList>
            <consortium name="International Elephant Shark Genome Sequencing Consortium"/>
            <person name="Venkatesh B."/>
            <person name="Lee A.P."/>
            <person name="Ravi V."/>
            <person name="Maurya A.K."/>
            <person name="Lian M.M."/>
            <person name="Swann J.B."/>
            <person name="Ohta Y."/>
            <person name="Flajnik M.F."/>
            <person name="Sutoh Y."/>
            <person name="Kasahara M."/>
            <person name="Hoon S."/>
            <person name="Gangu V."/>
            <person name="Roy S.W."/>
            <person name="Irimia M."/>
            <person name="Korzh V."/>
            <person name="Kondrychyn I."/>
            <person name="Lim Z.W."/>
            <person name="Tay B.H."/>
            <person name="Tohari S."/>
            <person name="Kong K.W."/>
            <person name="Ho S."/>
            <person name="Lorente-Galdos B."/>
            <person name="Quilez J."/>
            <person name="Marques-Bonet T."/>
            <person name="Raney B.J."/>
            <person name="Ingham P.W."/>
            <person name="Tay A."/>
            <person name="Hillier L.W."/>
            <person name="Minx P."/>
            <person name="Boehm T."/>
            <person name="Wilson R.K."/>
            <person name="Brenner S."/>
            <person name="Warren W.C."/>
        </authorList>
    </citation>
    <scope>NUCLEOTIDE SEQUENCE</scope>
    <source>
        <tissue evidence="5">Spleen</tissue>
    </source>
</reference>
<dbReference type="PROSITE" id="PS50304">
    <property type="entry name" value="TUDOR"/>
    <property type="match status" value="1"/>
</dbReference>
<protein>
    <submittedName>
        <fullName evidence="5">A-kinase anchor protein 1, mitochondrial</fullName>
    </submittedName>
</protein>
<dbReference type="SMART" id="SM00322">
    <property type="entry name" value="KH"/>
    <property type="match status" value="1"/>
</dbReference>
<dbReference type="GeneTree" id="ENSGT00390000001360"/>
<dbReference type="CDD" id="cd22395">
    <property type="entry name" value="KH-I_AKAP1"/>
    <property type="match status" value="1"/>
</dbReference>
<dbReference type="OMA" id="GHAQWIE"/>
<keyword evidence="5" id="KW-0808">Transferase</keyword>
<dbReference type="Gene3D" id="2.40.50.90">
    <property type="match status" value="1"/>
</dbReference>